<keyword evidence="3" id="KW-1185">Reference proteome</keyword>
<protein>
    <submittedName>
        <fullName evidence="2">Uncharacterized protein</fullName>
    </submittedName>
</protein>
<evidence type="ECO:0000256" key="1">
    <source>
        <dbReference type="SAM" id="MobiDB-lite"/>
    </source>
</evidence>
<sequence length="185" mass="20414">MGLVARQGNERMTKKRRRKEDGSERRKKAKRMRVEGGGDGEKTSDEMTLKELGIKKIILEVERTAVSLYSIDLKTTAGGILKVCSSSPLSSVFFTHLLLLRDHLLLPPPFATLFCSGLPQVPIVEDSSIFANIVTSIPSDSGLWSCRKQGPLLLVMLPVRPALLITLAPVPPAKGRYELEALRLH</sequence>
<dbReference type="AlphaFoldDB" id="A0AAV8QNV0"/>
<name>A0AAV8QNV0_ENSVE</name>
<dbReference type="EMBL" id="JAQQAF010000006">
    <property type="protein sequence ID" value="KAJ8477055.1"/>
    <property type="molecule type" value="Genomic_DNA"/>
</dbReference>
<proteinExistence type="predicted"/>
<accession>A0AAV8QNV0</accession>
<evidence type="ECO:0000313" key="3">
    <source>
        <dbReference type="Proteomes" id="UP001222027"/>
    </source>
</evidence>
<gene>
    <name evidence="2" type="ORF">OPV22_020782</name>
</gene>
<reference evidence="2 3" key="1">
    <citation type="submission" date="2022-12" db="EMBL/GenBank/DDBJ databases">
        <title>Chromosome-scale assembly of the Ensete ventricosum genome.</title>
        <authorList>
            <person name="Dussert Y."/>
            <person name="Stocks J."/>
            <person name="Wendawek A."/>
            <person name="Woldeyes F."/>
            <person name="Nichols R.A."/>
            <person name="Borrell J.S."/>
        </authorList>
    </citation>
    <scope>NUCLEOTIDE SEQUENCE [LARGE SCALE GENOMIC DNA]</scope>
    <source>
        <strain evidence="3">cv. Maze</strain>
        <tissue evidence="2">Seeds</tissue>
    </source>
</reference>
<evidence type="ECO:0000313" key="2">
    <source>
        <dbReference type="EMBL" id="KAJ8477055.1"/>
    </source>
</evidence>
<dbReference type="Proteomes" id="UP001222027">
    <property type="component" value="Unassembled WGS sequence"/>
</dbReference>
<comment type="caution">
    <text evidence="2">The sequence shown here is derived from an EMBL/GenBank/DDBJ whole genome shotgun (WGS) entry which is preliminary data.</text>
</comment>
<feature type="region of interest" description="Disordered" evidence="1">
    <location>
        <begin position="1"/>
        <end position="44"/>
    </location>
</feature>
<organism evidence="2 3">
    <name type="scientific">Ensete ventricosum</name>
    <name type="common">Abyssinian banana</name>
    <name type="synonym">Musa ensete</name>
    <dbReference type="NCBI Taxonomy" id="4639"/>
    <lineage>
        <taxon>Eukaryota</taxon>
        <taxon>Viridiplantae</taxon>
        <taxon>Streptophyta</taxon>
        <taxon>Embryophyta</taxon>
        <taxon>Tracheophyta</taxon>
        <taxon>Spermatophyta</taxon>
        <taxon>Magnoliopsida</taxon>
        <taxon>Liliopsida</taxon>
        <taxon>Zingiberales</taxon>
        <taxon>Musaceae</taxon>
        <taxon>Ensete</taxon>
    </lineage>
</organism>
<feature type="compositionally biased region" description="Basic and acidic residues" evidence="1">
    <location>
        <begin position="32"/>
        <end position="44"/>
    </location>
</feature>